<keyword evidence="4 7" id="KW-0863">Zinc-finger</keyword>
<dbReference type="PROSITE" id="PS50157">
    <property type="entry name" value="ZINC_FINGER_C2H2_2"/>
    <property type="match status" value="3"/>
</dbReference>
<feature type="domain" description="C2H2-type" evidence="9">
    <location>
        <begin position="296"/>
        <end position="326"/>
    </location>
</feature>
<dbReference type="InterPro" id="IPR013087">
    <property type="entry name" value="Znf_C2H2_type"/>
</dbReference>
<feature type="compositionally biased region" description="Acidic residues" evidence="8">
    <location>
        <begin position="375"/>
        <end position="399"/>
    </location>
</feature>
<feature type="domain" description="C2H2-type" evidence="9">
    <location>
        <begin position="341"/>
        <end position="368"/>
    </location>
</feature>
<feature type="region of interest" description="Disordered" evidence="8">
    <location>
        <begin position="364"/>
        <end position="416"/>
    </location>
</feature>
<evidence type="ECO:0000313" key="11">
    <source>
        <dbReference type="EMBL" id="CAB3255625.1"/>
    </source>
</evidence>
<dbReference type="InterPro" id="IPR050888">
    <property type="entry name" value="ZnF_C2H2-type_TF"/>
</dbReference>
<sequence length="416" mass="44653">MAAEVMKVEVEAETCCICGGGGELMTPEEHDAGAPPMQVPLRAMLLHLNSSKVVPDGRLCGSCIRRALESYEFSTALSNRGTPPLSEKIRALRKRLHELTQKIDVFIVVGGAGPDGAYSEEDIIMVERDTLAAAAAADNEELERGRNARGDHVYQCSVCPASFPKPNDFRTHLATHPADSLHSCWTCGAQFATRAALKAHLGASLGSLCGASLSCQLCGRGAGSAAELRRHGAACPARCPACGAVCADRAALSAHAAAAHGRAAPPPHVCPTCFRTADTPELLSAHLLRHRQAKQFVCGYDACILRFGTRSNLMSHIRKCHTSEETEAPPAAPSAPSASSTTCDTCGRTFGSVAAMKRHSRVHRSTHVNNLSQEEGTEFQEGEDMEGEVEYLEVEELEELEYRDQYDEDKSEASMH</sequence>
<evidence type="ECO:0000313" key="13">
    <source>
        <dbReference type="Proteomes" id="UP000494256"/>
    </source>
</evidence>
<keyword evidence="6" id="KW-0539">Nucleus</keyword>
<gene>
    <name evidence="10" type="ORF">APLA_LOCUS11089</name>
    <name evidence="11" type="ORF">APLA_LOCUS14995</name>
</gene>
<dbReference type="PROSITE" id="PS00028">
    <property type="entry name" value="ZINC_FINGER_C2H2_1"/>
    <property type="match status" value="4"/>
</dbReference>
<dbReference type="Pfam" id="PF00096">
    <property type="entry name" value="zf-C2H2"/>
    <property type="match status" value="1"/>
</dbReference>
<evidence type="ECO:0000256" key="6">
    <source>
        <dbReference type="ARBA" id="ARBA00023242"/>
    </source>
</evidence>
<dbReference type="Gene3D" id="3.30.160.60">
    <property type="entry name" value="Classic Zinc Finger"/>
    <property type="match status" value="3"/>
</dbReference>
<evidence type="ECO:0000256" key="4">
    <source>
        <dbReference type="ARBA" id="ARBA00022771"/>
    </source>
</evidence>
<protein>
    <recommendedName>
        <fullName evidence="9">C2H2-type domain-containing protein</fullName>
    </recommendedName>
</protein>
<evidence type="ECO:0000313" key="10">
    <source>
        <dbReference type="EMBL" id="CAB3245510.1"/>
    </source>
</evidence>
<dbReference type="OrthoDB" id="7862877at2759"/>
<evidence type="ECO:0000256" key="8">
    <source>
        <dbReference type="SAM" id="MobiDB-lite"/>
    </source>
</evidence>
<evidence type="ECO:0000259" key="9">
    <source>
        <dbReference type="PROSITE" id="PS50157"/>
    </source>
</evidence>
<dbReference type="GO" id="GO:0008270">
    <property type="term" value="F:zinc ion binding"/>
    <property type="evidence" value="ECO:0007669"/>
    <property type="project" value="UniProtKB-KW"/>
</dbReference>
<comment type="subcellular location">
    <subcellularLocation>
        <location evidence="1">Nucleus</location>
    </subcellularLocation>
</comment>
<evidence type="ECO:0000313" key="12">
    <source>
        <dbReference type="Proteomes" id="UP000494106"/>
    </source>
</evidence>
<proteinExistence type="predicted"/>
<accession>A0A8S1B9S1</accession>
<reference evidence="12 13" key="1">
    <citation type="submission" date="2020-04" db="EMBL/GenBank/DDBJ databases">
        <authorList>
            <person name="Wallbank WR R."/>
            <person name="Pardo Diaz C."/>
            <person name="Kozak K."/>
            <person name="Martin S."/>
            <person name="Jiggins C."/>
            <person name="Moest M."/>
            <person name="Warren A I."/>
            <person name="Byers J.R.P. K."/>
            <person name="Montejo-Kovacevich G."/>
            <person name="Yen C E."/>
        </authorList>
    </citation>
    <scope>NUCLEOTIDE SEQUENCE [LARGE SCALE GENOMIC DNA]</scope>
</reference>
<feature type="domain" description="C2H2-type" evidence="9">
    <location>
        <begin position="154"/>
        <end position="181"/>
    </location>
</feature>
<dbReference type="EMBL" id="CADEBD010000327">
    <property type="protein sequence ID" value="CAB3245510.1"/>
    <property type="molecule type" value="Genomic_DNA"/>
</dbReference>
<comment type="caution">
    <text evidence="11">The sequence shown here is derived from an EMBL/GenBank/DDBJ whole genome shotgun (WGS) entry which is preliminary data.</text>
</comment>
<evidence type="ECO:0000256" key="3">
    <source>
        <dbReference type="ARBA" id="ARBA00022737"/>
    </source>
</evidence>
<keyword evidence="3" id="KW-0677">Repeat</keyword>
<dbReference type="AlphaFoldDB" id="A0A8S1B9S1"/>
<dbReference type="EMBL" id="CADEBC010000576">
    <property type="protein sequence ID" value="CAB3255625.1"/>
    <property type="molecule type" value="Genomic_DNA"/>
</dbReference>
<evidence type="ECO:0000256" key="5">
    <source>
        <dbReference type="ARBA" id="ARBA00022833"/>
    </source>
</evidence>
<dbReference type="SMART" id="SM00355">
    <property type="entry name" value="ZnF_C2H2"/>
    <property type="match status" value="6"/>
</dbReference>
<dbReference type="Proteomes" id="UP000494256">
    <property type="component" value="Unassembled WGS sequence"/>
</dbReference>
<evidence type="ECO:0000256" key="1">
    <source>
        <dbReference type="ARBA" id="ARBA00004123"/>
    </source>
</evidence>
<dbReference type="InterPro" id="IPR036236">
    <property type="entry name" value="Znf_C2H2_sf"/>
</dbReference>
<keyword evidence="2" id="KW-0479">Metal-binding</keyword>
<dbReference type="GO" id="GO:0005634">
    <property type="term" value="C:nucleus"/>
    <property type="evidence" value="ECO:0007669"/>
    <property type="project" value="UniProtKB-SubCell"/>
</dbReference>
<keyword evidence="5" id="KW-0862">Zinc</keyword>
<organism evidence="11 12">
    <name type="scientific">Arctia plantaginis</name>
    <name type="common">Wood tiger moth</name>
    <name type="synonym">Phalaena plantaginis</name>
    <dbReference type="NCBI Taxonomy" id="874455"/>
    <lineage>
        <taxon>Eukaryota</taxon>
        <taxon>Metazoa</taxon>
        <taxon>Ecdysozoa</taxon>
        <taxon>Arthropoda</taxon>
        <taxon>Hexapoda</taxon>
        <taxon>Insecta</taxon>
        <taxon>Pterygota</taxon>
        <taxon>Neoptera</taxon>
        <taxon>Endopterygota</taxon>
        <taxon>Lepidoptera</taxon>
        <taxon>Glossata</taxon>
        <taxon>Ditrysia</taxon>
        <taxon>Noctuoidea</taxon>
        <taxon>Erebidae</taxon>
        <taxon>Arctiinae</taxon>
        <taxon>Arctia</taxon>
    </lineage>
</organism>
<dbReference type="PANTHER" id="PTHR24406">
    <property type="entry name" value="TRANSCRIPTIONAL REPRESSOR CTCFL-RELATED"/>
    <property type="match status" value="1"/>
</dbReference>
<keyword evidence="12" id="KW-1185">Reference proteome</keyword>
<name>A0A8S1B9S1_ARCPL</name>
<dbReference type="SUPFAM" id="SSF57667">
    <property type="entry name" value="beta-beta-alpha zinc fingers"/>
    <property type="match status" value="2"/>
</dbReference>
<evidence type="ECO:0000256" key="2">
    <source>
        <dbReference type="ARBA" id="ARBA00022723"/>
    </source>
</evidence>
<evidence type="ECO:0000256" key="7">
    <source>
        <dbReference type="PROSITE-ProRule" id="PRU00042"/>
    </source>
</evidence>
<dbReference type="Proteomes" id="UP000494106">
    <property type="component" value="Unassembled WGS sequence"/>
</dbReference>
<dbReference type="Pfam" id="PF13912">
    <property type="entry name" value="zf-C2H2_6"/>
    <property type="match status" value="1"/>
</dbReference>